<proteinExistence type="predicted"/>
<gene>
    <name evidence="1" type="ORF">LCGC14_1137640</name>
</gene>
<dbReference type="EMBL" id="LAZR01005372">
    <property type="protein sequence ID" value="KKN00468.1"/>
    <property type="molecule type" value="Genomic_DNA"/>
</dbReference>
<accession>A0A0F9Q4Z5</accession>
<reference evidence="1" key="1">
    <citation type="journal article" date="2015" name="Nature">
        <title>Complex archaea that bridge the gap between prokaryotes and eukaryotes.</title>
        <authorList>
            <person name="Spang A."/>
            <person name="Saw J.H."/>
            <person name="Jorgensen S.L."/>
            <person name="Zaremba-Niedzwiedzka K."/>
            <person name="Martijn J."/>
            <person name="Lind A.E."/>
            <person name="van Eijk R."/>
            <person name="Schleper C."/>
            <person name="Guy L."/>
            <person name="Ettema T.J."/>
        </authorList>
    </citation>
    <scope>NUCLEOTIDE SEQUENCE</scope>
</reference>
<dbReference type="AlphaFoldDB" id="A0A0F9Q4Z5"/>
<comment type="caution">
    <text evidence="1">The sequence shown here is derived from an EMBL/GenBank/DDBJ whole genome shotgun (WGS) entry which is preliminary data.</text>
</comment>
<protein>
    <submittedName>
        <fullName evidence="1">Uncharacterized protein</fullName>
    </submittedName>
</protein>
<organism evidence="1">
    <name type="scientific">marine sediment metagenome</name>
    <dbReference type="NCBI Taxonomy" id="412755"/>
    <lineage>
        <taxon>unclassified sequences</taxon>
        <taxon>metagenomes</taxon>
        <taxon>ecological metagenomes</taxon>
    </lineage>
</organism>
<evidence type="ECO:0000313" key="1">
    <source>
        <dbReference type="EMBL" id="KKN00468.1"/>
    </source>
</evidence>
<sequence>MTDQEKNEPWWYEWGKDFCCEVCGRWFRQYHLNRNDSTRGYDCPKCGGLAPPADNKGPLLFRDEMGAKARTIC</sequence>
<name>A0A0F9Q4Z5_9ZZZZ</name>